<organism evidence="2 3">
    <name type="scientific">Araneus ventricosus</name>
    <name type="common">Orbweaver spider</name>
    <name type="synonym">Epeira ventricosa</name>
    <dbReference type="NCBI Taxonomy" id="182803"/>
    <lineage>
        <taxon>Eukaryota</taxon>
        <taxon>Metazoa</taxon>
        <taxon>Ecdysozoa</taxon>
        <taxon>Arthropoda</taxon>
        <taxon>Chelicerata</taxon>
        <taxon>Arachnida</taxon>
        <taxon>Araneae</taxon>
        <taxon>Araneomorphae</taxon>
        <taxon>Entelegynae</taxon>
        <taxon>Araneoidea</taxon>
        <taxon>Araneidae</taxon>
        <taxon>Araneus</taxon>
    </lineage>
</organism>
<evidence type="ECO:0000313" key="3">
    <source>
        <dbReference type="Proteomes" id="UP000499080"/>
    </source>
</evidence>
<sequence length="96" mass="11059">MQTSLHLSSILQKPMVEIRHCQKSTTLESTNLGKGKSIKAISFSGKGWIPCLNYNEDSLRTSEYNLRREQRARSPGLKDFSRAQQKRLDKPEHQRS</sequence>
<name>A0A4Y2X653_ARAVE</name>
<reference evidence="2 3" key="1">
    <citation type="journal article" date="2019" name="Sci. Rep.">
        <title>Orb-weaving spider Araneus ventricosus genome elucidates the spidroin gene catalogue.</title>
        <authorList>
            <person name="Kono N."/>
            <person name="Nakamura H."/>
            <person name="Ohtoshi R."/>
            <person name="Moran D.A.P."/>
            <person name="Shinohara A."/>
            <person name="Yoshida Y."/>
            <person name="Fujiwara M."/>
            <person name="Mori M."/>
            <person name="Tomita M."/>
            <person name="Arakawa K."/>
        </authorList>
    </citation>
    <scope>NUCLEOTIDE SEQUENCE [LARGE SCALE GENOMIC DNA]</scope>
</reference>
<protein>
    <submittedName>
        <fullName evidence="2">Uncharacterized protein</fullName>
    </submittedName>
</protein>
<feature type="region of interest" description="Disordered" evidence="1">
    <location>
        <begin position="68"/>
        <end position="96"/>
    </location>
</feature>
<gene>
    <name evidence="2" type="ORF">AVEN_37955_1</name>
</gene>
<comment type="caution">
    <text evidence="2">The sequence shown here is derived from an EMBL/GenBank/DDBJ whole genome shotgun (WGS) entry which is preliminary data.</text>
</comment>
<dbReference type="EMBL" id="BGPR01070087">
    <property type="protein sequence ID" value="GBO43597.1"/>
    <property type="molecule type" value="Genomic_DNA"/>
</dbReference>
<proteinExistence type="predicted"/>
<dbReference type="Proteomes" id="UP000499080">
    <property type="component" value="Unassembled WGS sequence"/>
</dbReference>
<evidence type="ECO:0000313" key="2">
    <source>
        <dbReference type="EMBL" id="GBO43597.1"/>
    </source>
</evidence>
<evidence type="ECO:0000256" key="1">
    <source>
        <dbReference type="SAM" id="MobiDB-lite"/>
    </source>
</evidence>
<accession>A0A4Y2X653</accession>
<feature type="compositionally biased region" description="Basic and acidic residues" evidence="1">
    <location>
        <begin position="86"/>
        <end position="96"/>
    </location>
</feature>
<dbReference type="AlphaFoldDB" id="A0A4Y2X653"/>
<keyword evidence="3" id="KW-1185">Reference proteome</keyword>